<name>A0ABY5S895_9BACL</name>
<protein>
    <submittedName>
        <fullName evidence="2">GNAT family N-acetyltransferase</fullName>
    </submittedName>
</protein>
<dbReference type="SUPFAM" id="SSF55729">
    <property type="entry name" value="Acyl-CoA N-acyltransferases (Nat)"/>
    <property type="match status" value="1"/>
</dbReference>
<evidence type="ECO:0000259" key="1">
    <source>
        <dbReference type="PROSITE" id="PS51186"/>
    </source>
</evidence>
<keyword evidence="3" id="KW-1185">Reference proteome</keyword>
<evidence type="ECO:0000313" key="3">
    <source>
        <dbReference type="Proteomes" id="UP001057877"/>
    </source>
</evidence>
<gene>
    <name evidence="2" type="ORF">L1F29_26820</name>
</gene>
<dbReference type="PROSITE" id="PS51186">
    <property type="entry name" value="GNAT"/>
    <property type="match status" value="1"/>
</dbReference>
<accession>A0ABY5S895</accession>
<proteinExistence type="predicted"/>
<feature type="domain" description="N-acetyltransferase" evidence="1">
    <location>
        <begin position="145"/>
        <end position="297"/>
    </location>
</feature>
<dbReference type="Gene3D" id="3.40.630.30">
    <property type="match status" value="1"/>
</dbReference>
<dbReference type="InterPro" id="IPR000182">
    <property type="entry name" value="GNAT_dom"/>
</dbReference>
<evidence type="ECO:0000313" key="2">
    <source>
        <dbReference type="EMBL" id="UVI29020.1"/>
    </source>
</evidence>
<dbReference type="RefSeq" id="WP_258385109.1">
    <property type="nucleotide sequence ID" value="NZ_CP091430.1"/>
</dbReference>
<reference evidence="2" key="1">
    <citation type="submission" date="2022-01" db="EMBL/GenBank/DDBJ databases">
        <title>Paenibacillus spongiae sp. nov., isolated from marine sponge.</title>
        <authorList>
            <person name="Li Z."/>
            <person name="Zhang M."/>
        </authorList>
    </citation>
    <scope>NUCLEOTIDE SEQUENCE</scope>
    <source>
        <strain evidence="2">PHS-Z3</strain>
    </source>
</reference>
<organism evidence="2 3">
    <name type="scientific">Paenibacillus spongiae</name>
    <dbReference type="NCBI Taxonomy" id="2909671"/>
    <lineage>
        <taxon>Bacteria</taxon>
        <taxon>Bacillati</taxon>
        <taxon>Bacillota</taxon>
        <taxon>Bacilli</taxon>
        <taxon>Bacillales</taxon>
        <taxon>Paenibacillaceae</taxon>
        <taxon>Paenibacillus</taxon>
    </lineage>
</organism>
<sequence length="297" mass="33590">METKLEGGFGLLQADPGAFAVHYSTYRENIFFRQSWERRLAIFGDDAPCYWITFRTKRIGGVCLEPNELSSFFLEPPYTDVYQVLTVLKKYLAEISDKGKSIQAYGILPYHAEAFTRAGFVLTEARRVMIRPTEICPPPDWGTAFHIIPPTHEKSEEIAVLFLESYSGEDHIGYPADNTMDQHRSYLTSYFAHNTAGILTDASRLVVDKRNNKLAGVCLISIWEDLPLISNIAVLPEYRGKQIATKLITHALTVLNPSYEVLRLFVTIGNPAESLYTNLGFYSGLEQMTFGWQPVES</sequence>
<dbReference type="EMBL" id="CP091430">
    <property type="protein sequence ID" value="UVI29020.1"/>
    <property type="molecule type" value="Genomic_DNA"/>
</dbReference>
<dbReference type="CDD" id="cd04301">
    <property type="entry name" value="NAT_SF"/>
    <property type="match status" value="1"/>
</dbReference>
<dbReference type="InterPro" id="IPR016181">
    <property type="entry name" value="Acyl_CoA_acyltransferase"/>
</dbReference>
<dbReference type="Proteomes" id="UP001057877">
    <property type="component" value="Chromosome"/>
</dbReference>
<dbReference type="Pfam" id="PF00583">
    <property type="entry name" value="Acetyltransf_1"/>
    <property type="match status" value="1"/>
</dbReference>